<comment type="similarity">
    <text evidence="3">Belongs to the eukaryotic ribosomal protein eL20 family.</text>
</comment>
<evidence type="ECO:0000259" key="4">
    <source>
        <dbReference type="Pfam" id="PF01775"/>
    </source>
</evidence>
<dbReference type="GO" id="GO:0006412">
    <property type="term" value="P:translation"/>
    <property type="evidence" value="ECO:0007669"/>
    <property type="project" value="UniProtKB-UniRule"/>
</dbReference>
<evidence type="ECO:0000256" key="1">
    <source>
        <dbReference type="ARBA" id="ARBA00022980"/>
    </source>
</evidence>
<dbReference type="SUPFAM" id="SSF160374">
    <property type="entry name" value="RplX-like"/>
    <property type="match status" value="1"/>
</dbReference>
<feature type="domain" description="Large ribosomal subunit protein eL20" evidence="4">
    <location>
        <begin position="2"/>
        <end position="55"/>
    </location>
</feature>
<evidence type="ECO:0000256" key="2">
    <source>
        <dbReference type="ARBA" id="ARBA00023274"/>
    </source>
</evidence>
<dbReference type="GO" id="GO:0005840">
    <property type="term" value="C:ribosome"/>
    <property type="evidence" value="ECO:0007669"/>
    <property type="project" value="UniProtKB-KW"/>
</dbReference>
<evidence type="ECO:0000313" key="5">
    <source>
        <dbReference type="EMBL" id="MBT4870122.1"/>
    </source>
</evidence>
<keyword evidence="3" id="KW-0699">rRNA-binding</keyword>
<dbReference type="NCBIfam" id="NF001981">
    <property type="entry name" value="PRK00773.1-1"/>
    <property type="match status" value="1"/>
</dbReference>
<dbReference type="GO" id="GO:0070180">
    <property type="term" value="F:large ribosomal subunit rRNA binding"/>
    <property type="evidence" value="ECO:0007669"/>
    <property type="project" value="UniProtKB-UniRule"/>
</dbReference>
<comment type="caution">
    <text evidence="5">The sequence shown here is derived from an EMBL/GenBank/DDBJ whole genome shotgun (WGS) entry which is preliminary data.</text>
</comment>
<dbReference type="HAMAP" id="MF_00273">
    <property type="entry name" value="Ribosomal_eL20"/>
    <property type="match status" value="1"/>
</dbReference>
<accession>A0A8T5GDY6</accession>
<proteinExistence type="inferred from homology"/>
<keyword evidence="1 3" id="KW-0689">Ribosomal protein</keyword>
<keyword evidence="3" id="KW-0694">RNA-binding</keyword>
<evidence type="ECO:0000256" key="3">
    <source>
        <dbReference type="HAMAP-Rule" id="MF_00273"/>
    </source>
</evidence>
<gene>
    <name evidence="3" type="primary">rpl18a</name>
    <name evidence="3" type="synonym">rpl20e</name>
    <name evidence="3" type="synonym">rplX</name>
    <name evidence="5" type="ORF">HON47_00945</name>
</gene>
<comment type="subunit">
    <text evidence="3">Part of the 50S ribosomal subunit. Binds 23S rRNA.</text>
</comment>
<dbReference type="InterPro" id="IPR023573">
    <property type="entry name" value="Ribosomal_eL20_dom"/>
</dbReference>
<dbReference type="Proteomes" id="UP000722459">
    <property type="component" value="Unassembled WGS sequence"/>
</dbReference>
<dbReference type="EMBL" id="JABJNZ010000017">
    <property type="protein sequence ID" value="MBT4870122.1"/>
    <property type="molecule type" value="Genomic_DNA"/>
</dbReference>
<protein>
    <recommendedName>
        <fullName evidence="3">Large ribosomal subunit protein eL20</fullName>
    </recommendedName>
</protein>
<dbReference type="GO" id="GO:1990904">
    <property type="term" value="C:ribonucleoprotein complex"/>
    <property type="evidence" value="ECO:0007669"/>
    <property type="project" value="UniProtKB-KW"/>
</dbReference>
<name>A0A8T5GDY6_9ARCH</name>
<dbReference type="GO" id="GO:0003735">
    <property type="term" value="F:structural constituent of ribosome"/>
    <property type="evidence" value="ECO:0007669"/>
    <property type="project" value="InterPro"/>
</dbReference>
<keyword evidence="2 3" id="KW-0687">Ribonucleoprotein</keyword>
<dbReference type="Gene3D" id="3.10.20.10">
    <property type="match status" value="1"/>
</dbReference>
<dbReference type="InterPro" id="IPR028877">
    <property type="entry name" value="Ribosomal_eL20"/>
</dbReference>
<organism evidence="5 6">
    <name type="scientific">Candidatus Iainarchaeum sp</name>
    <dbReference type="NCBI Taxonomy" id="3101447"/>
    <lineage>
        <taxon>Archaea</taxon>
        <taxon>Candidatus Iainarchaeota</taxon>
        <taxon>Candidatus Iainarchaeia</taxon>
        <taxon>Candidatus Iainarchaeales</taxon>
        <taxon>Candidatus Iainarchaeaceae</taxon>
        <taxon>Candidatus Iainarchaeum</taxon>
    </lineage>
</organism>
<dbReference type="Pfam" id="PF01775">
    <property type="entry name" value="Ribosomal_L18A"/>
    <property type="match status" value="1"/>
</dbReference>
<sequence>MKVFEANGTYGKEGTAKFTKVVKAENEKMAMEYIYSLIGGKQHVSRRNINIEKIEVSK</sequence>
<dbReference type="AlphaFoldDB" id="A0A8T5GDY6"/>
<reference evidence="5" key="1">
    <citation type="journal article" date="2021" name="ISME J.">
        <title>Mercury methylation by metabolically versatile and cosmopolitan marine bacteria.</title>
        <authorList>
            <person name="Lin H."/>
            <person name="Ascher D.B."/>
            <person name="Myung Y."/>
            <person name="Lamborg C.H."/>
            <person name="Hallam S.J."/>
            <person name="Gionfriddo C.M."/>
            <person name="Holt K.E."/>
            <person name="Moreau J.W."/>
        </authorList>
    </citation>
    <scope>NUCLEOTIDE SEQUENCE</scope>
    <source>
        <strain evidence="5">SI075_bin30</strain>
    </source>
</reference>
<evidence type="ECO:0000313" key="6">
    <source>
        <dbReference type="Proteomes" id="UP000722459"/>
    </source>
</evidence>